<sequence length="86" mass="9740">MLQTYEGMVRRYCAYVLGVKDCDGFTHYLCTLLLALEIAYKTSVHASNNQIPAMIKQGWNSRLAQDSLRKDLAEKHPTVASFKGMK</sequence>
<gene>
    <name evidence="1" type="ORF">O181_044363</name>
</gene>
<protein>
    <submittedName>
        <fullName evidence="1">Uncharacterized protein</fullName>
    </submittedName>
</protein>
<dbReference type="AlphaFoldDB" id="A0A9Q3DN70"/>
<evidence type="ECO:0000313" key="2">
    <source>
        <dbReference type="Proteomes" id="UP000765509"/>
    </source>
</evidence>
<keyword evidence="2" id="KW-1185">Reference proteome</keyword>
<accession>A0A9Q3DN70</accession>
<dbReference type="EMBL" id="AVOT02018050">
    <property type="protein sequence ID" value="MBW0504648.1"/>
    <property type="molecule type" value="Genomic_DNA"/>
</dbReference>
<evidence type="ECO:0000313" key="1">
    <source>
        <dbReference type="EMBL" id="MBW0504648.1"/>
    </source>
</evidence>
<dbReference type="OrthoDB" id="2595244at2759"/>
<dbReference type="Proteomes" id="UP000765509">
    <property type="component" value="Unassembled WGS sequence"/>
</dbReference>
<reference evidence="1" key="1">
    <citation type="submission" date="2021-03" db="EMBL/GenBank/DDBJ databases">
        <title>Draft genome sequence of rust myrtle Austropuccinia psidii MF-1, a brazilian biotype.</title>
        <authorList>
            <person name="Quecine M.C."/>
            <person name="Pachon D.M.R."/>
            <person name="Bonatelli M.L."/>
            <person name="Correr F.H."/>
            <person name="Franceschini L.M."/>
            <person name="Leite T.F."/>
            <person name="Margarido G.R.A."/>
            <person name="Almeida C.A."/>
            <person name="Ferrarezi J.A."/>
            <person name="Labate C.A."/>
        </authorList>
    </citation>
    <scope>NUCLEOTIDE SEQUENCE</scope>
    <source>
        <strain evidence="1">MF-1</strain>
    </source>
</reference>
<organism evidence="1 2">
    <name type="scientific">Austropuccinia psidii MF-1</name>
    <dbReference type="NCBI Taxonomy" id="1389203"/>
    <lineage>
        <taxon>Eukaryota</taxon>
        <taxon>Fungi</taxon>
        <taxon>Dikarya</taxon>
        <taxon>Basidiomycota</taxon>
        <taxon>Pucciniomycotina</taxon>
        <taxon>Pucciniomycetes</taxon>
        <taxon>Pucciniales</taxon>
        <taxon>Sphaerophragmiaceae</taxon>
        <taxon>Austropuccinia</taxon>
    </lineage>
</organism>
<name>A0A9Q3DN70_9BASI</name>
<proteinExistence type="predicted"/>
<comment type="caution">
    <text evidence="1">The sequence shown here is derived from an EMBL/GenBank/DDBJ whole genome shotgun (WGS) entry which is preliminary data.</text>
</comment>